<gene>
    <name evidence="2" type="ORF">EVAR_62235_1</name>
</gene>
<evidence type="ECO:0000256" key="1">
    <source>
        <dbReference type="SAM" id="MobiDB-lite"/>
    </source>
</evidence>
<keyword evidence="3" id="KW-1185">Reference proteome</keyword>
<evidence type="ECO:0000313" key="2">
    <source>
        <dbReference type="EMBL" id="GBP84219.1"/>
    </source>
</evidence>
<protein>
    <submittedName>
        <fullName evidence="2">Uncharacterized protein</fullName>
    </submittedName>
</protein>
<feature type="compositionally biased region" description="Low complexity" evidence="1">
    <location>
        <begin position="66"/>
        <end position="79"/>
    </location>
</feature>
<evidence type="ECO:0000313" key="3">
    <source>
        <dbReference type="Proteomes" id="UP000299102"/>
    </source>
</evidence>
<comment type="caution">
    <text evidence="2">The sequence shown here is derived from an EMBL/GenBank/DDBJ whole genome shotgun (WGS) entry which is preliminary data.</text>
</comment>
<sequence length="117" mass="13291">MDHIDLYNCTVFRPVRTAKCTYTALLCPVRRRRLSDESDLRRVHNAGRALHYPDRARLQGVPKMRSIGNSTTGSKTTSKLRTERNGIGKVKIGHKQSHTDTHIQTELLKEIKSVPKA</sequence>
<dbReference type="AlphaFoldDB" id="A0A4C1ZBA9"/>
<dbReference type="EMBL" id="BGZK01001666">
    <property type="protein sequence ID" value="GBP84219.1"/>
    <property type="molecule type" value="Genomic_DNA"/>
</dbReference>
<dbReference type="Proteomes" id="UP000299102">
    <property type="component" value="Unassembled WGS sequence"/>
</dbReference>
<reference evidence="2 3" key="1">
    <citation type="journal article" date="2019" name="Commun. Biol.">
        <title>The bagworm genome reveals a unique fibroin gene that provides high tensile strength.</title>
        <authorList>
            <person name="Kono N."/>
            <person name="Nakamura H."/>
            <person name="Ohtoshi R."/>
            <person name="Tomita M."/>
            <person name="Numata K."/>
            <person name="Arakawa K."/>
        </authorList>
    </citation>
    <scope>NUCLEOTIDE SEQUENCE [LARGE SCALE GENOMIC DNA]</scope>
</reference>
<name>A0A4C1ZBA9_EUMVA</name>
<organism evidence="2 3">
    <name type="scientific">Eumeta variegata</name>
    <name type="common">Bagworm moth</name>
    <name type="synonym">Eumeta japonica</name>
    <dbReference type="NCBI Taxonomy" id="151549"/>
    <lineage>
        <taxon>Eukaryota</taxon>
        <taxon>Metazoa</taxon>
        <taxon>Ecdysozoa</taxon>
        <taxon>Arthropoda</taxon>
        <taxon>Hexapoda</taxon>
        <taxon>Insecta</taxon>
        <taxon>Pterygota</taxon>
        <taxon>Neoptera</taxon>
        <taxon>Endopterygota</taxon>
        <taxon>Lepidoptera</taxon>
        <taxon>Glossata</taxon>
        <taxon>Ditrysia</taxon>
        <taxon>Tineoidea</taxon>
        <taxon>Psychidae</taxon>
        <taxon>Oiketicinae</taxon>
        <taxon>Eumeta</taxon>
    </lineage>
</organism>
<proteinExistence type="predicted"/>
<accession>A0A4C1ZBA9</accession>
<feature type="region of interest" description="Disordered" evidence="1">
    <location>
        <begin position="56"/>
        <end position="100"/>
    </location>
</feature>